<name>A0A0E9WZ50_ANGAN</name>
<evidence type="ECO:0000313" key="1">
    <source>
        <dbReference type="EMBL" id="JAH95481.1"/>
    </source>
</evidence>
<dbReference type="EMBL" id="GBXM01013096">
    <property type="protein sequence ID" value="JAH95481.1"/>
    <property type="molecule type" value="Transcribed_RNA"/>
</dbReference>
<dbReference type="AlphaFoldDB" id="A0A0E9WZ50"/>
<accession>A0A0E9WZ50</accession>
<proteinExistence type="predicted"/>
<protein>
    <submittedName>
        <fullName evidence="1">Uncharacterized protein</fullName>
    </submittedName>
</protein>
<reference evidence="1" key="2">
    <citation type="journal article" date="2015" name="Fish Shellfish Immunol.">
        <title>Early steps in the European eel (Anguilla anguilla)-Vibrio vulnificus interaction in the gills: Role of the RtxA13 toxin.</title>
        <authorList>
            <person name="Callol A."/>
            <person name="Pajuelo D."/>
            <person name="Ebbesson L."/>
            <person name="Teles M."/>
            <person name="MacKenzie S."/>
            <person name="Amaro C."/>
        </authorList>
    </citation>
    <scope>NUCLEOTIDE SEQUENCE</scope>
</reference>
<reference evidence="1" key="1">
    <citation type="submission" date="2014-11" db="EMBL/GenBank/DDBJ databases">
        <authorList>
            <person name="Amaro Gonzalez C."/>
        </authorList>
    </citation>
    <scope>NUCLEOTIDE SEQUENCE</scope>
</reference>
<organism evidence="1">
    <name type="scientific">Anguilla anguilla</name>
    <name type="common">European freshwater eel</name>
    <name type="synonym">Muraena anguilla</name>
    <dbReference type="NCBI Taxonomy" id="7936"/>
    <lineage>
        <taxon>Eukaryota</taxon>
        <taxon>Metazoa</taxon>
        <taxon>Chordata</taxon>
        <taxon>Craniata</taxon>
        <taxon>Vertebrata</taxon>
        <taxon>Euteleostomi</taxon>
        <taxon>Actinopterygii</taxon>
        <taxon>Neopterygii</taxon>
        <taxon>Teleostei</taxon>
        <taxon>Anguilliformes</taxon>
        <taxon>Anguillidae</taxon>
        <taxon>Anguilla</taxon>
    </lineage>
</organism>
<sequence>MMAQMNRHTSLRIARDSNVLAADLPSDGVRRPSQWIWQDNALHSTALWNIPEPFAVGTQALRDIR</sequence>